<dbReference type="InterPro" id="IPR052155">
    <property type="entry name" value="Biofilm_reg_signaling"/>
</dbReference>
<sequence>MSEQQNPTGRKPEEPINIGPADDRSAVSADLSRPDPSTSGGVARSRSKSNLASNFVKAAWRGPTFLGLAMVAVIWGGLVMRDYEASSSAYAETRRIQDNIIRLFEENVLRSIKEVDKSVLYMRRVIENNYSSVDLHNLVASKDILSDLIVQVAIMDENGIMHASSAGPQPAPKQDLSDRAHYRAHVNNLNDELYISAPVVGRVSKKWSVQITRKFLKPDGSFGGVVVASLNPEHFTEFYRSIKFGNTTFISIVGMDGIVRASGGPVSDLYELGENLSHSELLRNLHQRSAGDFIDREAGRLVTFRKVRGYPLAVTMSIEENEIYADIRNGRVGNFLLGLILTLGIGVAVARNVRNQLEVSRLAVQDTLTTLPNRRVFRDELERLTSLFGRSDNGTDHSFAIFTLDVDHFKTVNDTLGHPVGDALLIEVGHRIRSVVNEADLVCRLGGDEFAILVPSVKDRSSAEALAQTLIKVITQPFEVEGHTIVVTASVGIAIGSESGLDPDELMIASDLALYAAKTGGRRTYRFFHKEMADEIEVRRRLELELRSVLEQDQLELHYQPIVDLRQNKICGFEALMRWRHPKKGLIPPDQFISVAEETGLIVPMGAWALREACKQAAQWPNDIKIAVNLSAEQFKDPNLFETVLDAVFEAGISPGRLELEITESLLLDDSTDTLAILHKLRKAGIRTAMDDFGTGYSSLAYLMSFPFDKIKIDRSFVSELNKRPEHNVIVRAIIKIGRVFNMTVTGEGVETAQQFKYLRTLGCLEAQGYHISRPLPAGELEPLFAKWNSKTSSTSSVA</sequence>
<evidence type="ECO:0000259" key="9">
    <source>
        <dbReference type="PROSITE" id="PS50887"/>
    </source>
</evidence>
<dbReference type="InterPro" id="IPR035919">
    <property type="entry name" value="EAL_sf"/>
</dbReference>
<dbReference type="Pfam" id="PF02743">
    <property type="entry name" value="dCache_1"/>
    <property type="match status" value="1"/>
</dbReference>
<dbReference type="FunFam" id="3.20.20.450:FF:000001">
    <property type="entry name" value="Cyclic di-GMP phosphodiesterase yahA"/>
    <property type="match status" value="1"/>
</dbReference>
<dbReference type="SUPFAM" id="SSF55073">
    <property type="entry name" value="Nucleotide cyclase"/>
    <property type="match status" value="1"/>
</dbReference>
<feature type="region of interest" description="Disordered" evidence="6">
    <location>
        <begin position="1"/>
        <end position="45"/>
    </location>
</feature>
<dbReference type="GO" id="GO:0005886">
    <property type="term" value="C:plasma membrane"/>
    <property type="evidence" value="ECO:0007669"/>
    <property type="project" value="UniProtKB-SubCell"/>
</dbReference>
<evidence type="ECO:0000256" key="3">
    <source>
        <dbReference type="ARBA" id="ARBA00022692"/>
    </source>
</evidence>
<proteinExistence type="predicted"/>
<dbReference type="SMART" id="SM00052">
    <property type="entry name" value="EAL"/>
    <property type="match status" value="1"/>
</dbReference>
<name>A0A0D6JF79_9HYPH</name>
<evidence type="ECO:0000256" key="2">
    <source>
        <dbReference type="ARBA" id="ARBA00022475"/>
    </source>
</evidence>
<dbReference type="PROSITE" id="PS50887">
    <property type="entry name" value="GGDEF"/>
    <property type="match status" value="1"/>
</dbReference>
<dbReference type="InterPro" id="IPR001633">
    <property type="entry name" value="EAL_dom"/>
</dbReference>
<dbReference type="Proteomes" id="UP000033187">
    <property type="component" value="Chromosome 1"/>
</dbReference>
<dbReference type="Gene3D" id="3.20.20.450">
    <property type="entry name" value="EAL domain"/>
    <property type="match status" value="1"/>
</dbReference>
<feature type="domain" description="EAL" evidence="8">
    <location>
        <begin position="539"/>
        <end position="789"/>
    </location>
</feature>
<feature type="domain" description="GGDEF" evidence="9">
    <location>
        <begin position="397"/>
        <end position="530"/>
    </location>
</feature>
<evidence type="ECO:0000256" key="6">
    <source>
        <dbReference type="SAM" id="MobiDB-lite"/>
    </source>
</evidence>
<organism evidence="10 11">
    <name type="scientific">Candidatus Filomicrobium marinum</name>
    <dbReference type="NCBI Taxonomy" id="1608628"/>
    <lineage>
        <taxon>Bacteria</taxon>
        <taxon>Pseudomonadati</taxon>
        <taxon>Pseudomonadota</taxon>
        <taxon>Alphaproteobacteria</taxon>
        <taxon>Hyphomicrobiales</taxon>
        <taxon>Hyphomicrobiaceae</taxon>
        <taxon>Filomicrobium</taxon>
    </lineage>
</organism>
<reference evidence="11" key="1">
    <citation type="submission" date="2015-02" db="EMBL/GenBank/DDBJ databases">
        <authorList>
            <person name="Chooi Y.-H."/>
        </authorList>
    </citation>
    <scope>NUCLEOTIDE SEQUENCE [LARGE SCALE GENOMIC DNA]</scope>
    <source>
        <strain evidence="11">strain Y</strain>
    </source>
</reference>
<keyword evidence="2" id="KW-1003">Cell membrane</keyword>
<dbReference type="InterPro" id="IPR029787">
    <property type="entry name" value="Nucleotide_cyclase"/>
</dbReference>
<dbReference type="InterPro" id="IPR043128">
    <property type="entry name" value="Rev_trsase/Diguanyl_cyclase"/>
</dbReference>
<dbReference type="InterPro" id="IPR033479">
    <property type="entry name" value="dCache_1"/>
</dbReference>
<dbReference type="OrthoDB" id="9814202at2"/>
<dbReference type="RefSeq" id="WP_052743827.1">
    <property type="nucleotide sequence ID" value="NZ_LN829118.1"/>
</dbReference>
<evidence type="ECO:0000256" key="4">
    <source>
        <dbReference type="ARBA" id="ARBA00022989"/>
    </source>
</evidence>
<dbReference type="InterPro" id="IPR000160">
    <property type="entry name" value="GGDEF_dom"/>
</dbReference>
<dbReference type="PROSITE" id="PS50883">
    <property type="entry name" value="EAL"/>
    <property type="match status" value="1"/>
</dbReference>
<evidence type="ECO:0000313" key="11">
    <source>
        <dbReference type="Proteomes" id="UP000033187"/>
    </source>
</evidence>
<dbReference type="CDD" id="cd12915">
    <property type="entry name" value="PDC2_DGC_like"/>
    <property type="match status" value="1"/>
</dbReference>
<evidence type="ECO:0000256" key="1">
    <source>
        <dbReference type="ARBA" id="ARBA00004651"/>
    </source>
</evidence>
<evidence type="ECO:0000313" key="10">
    <source>
        <dbReference type="EMBL" id="CPR19305.1"/>
    </source>
</evidence>
<dbReference type="KEGG" id="fil:BN1229_v1_2102"/>
<evidence type="ECO:0000256" key="5">
    <source>
        <dbReference type="ARBA" id="ARBA00023136"/>
    </source>
</evidence>
<keyword evidence="3 7" id="KW-0812">Transmembrane</keyword>
<dbReference type="KEGG" id="fiy:BN1229_v1_2102"/>
<dbReference type="Gene3D" id="3.30.450.20">
    <property type="entry name" value="PAS domain"/>
    <property type="match status" value="2"/>
</dbReference>
<feature type="transmembrane region" description="Helical" evidence="7">
    <location>
        <begin position="58"/>
        <end position="78"/>
    </location>
</feature>
<dbReference type="Pfam" id="PF00563">
    <property type="entry name" value="EAL"/>
    <property type="match status" value="1"/>
</dbReference>
<keyword evidence="11" id="KW-1185">Reference proteome</keyword>
<evidence type="ECO:0000259" key="8">
    <source>
        <dbReference type="PROSITE" id="PS50883"/>
    </source>
</evidence>
<dbReference type="CDD" id="cd01948">
    <property type="entry name" value="EAL"/>
    <property type="match status" value="1"/>
</dbReference>
<dbReference type="Gene3D" id="3.30.70.270">
    <property type="match status" value="1"/>
</dbReference>
<dbReference type="SUPFAM" id="SSF141868">
    <property type="entry name" value="EAL domain-like"/>
    <property type="match status" value="1"/>
</dbReference>
<accession>A0A0D6JF79</accession>
<comment type="subcellular location">
    <subcellularLocation>
        <location evidence="1">Cell membrane</location>
        <topology evidence="1">Multi-pass membrane protein</topology>
    </subcellularLocation>
</comment>
<dbReference type="CDD" id="cd01949">
    <property type="entry name" value="GGDEF"/>
    <property type="match status" value="1"/>
</dbReference>
<dbReference type="Pfam" id="PF00990">
    <property type="entry name" value="GGDEF"/>
    <property type="match status" value="1"/>
</dbReference>
<gene>
    <name evidence="10" type="ORF">YBN1229_v1_2102</name>
</gene>
<dbReference type="PANTHER" id="PTHR44757:SF2">
    <property type="entry name" value="BIOFILM ARCHITECTURE MAINTENANCE PROTEIN MBAA"/>
    <property type="match status" value="1"/>
</dbReference>
<dbReference type="EMBL" id="LN829119">
    <property type="protein sequence ID" value="CPR19305.1"/>
    <property type="molecule type" value="Genomic_DNA"/>
</dbReference>
<dbReference type="PANTHER" id="PTHR44757">
    <property type="entry name" value="DIGUANYLATE CYCLASE DGCP"/>
    <property type="match status" value="1"/>
</dbReference>
<keyword evidence="4 7" id="KW-1133">Transmembrane helix</keyword>
<dbReference type="AlphaFoldDB" id="A0A0D6JF79"/>
<protein>
    <submittedName>
        <fullName evidence="10">Putative cyclic-di-GMP signaling protein</fullName>
    </submittedName>
</protein>
<dbReference type="CDD" id="cd12914">
    <property type="entry name" value="PDC1_DGC_like"/>
    <property type="match status" value="1"/>
</dbReference>
<keyword evidence="5 7" id="KW-0472">Membrane</keyword>
<evidence type="ECO:0000256" key="7">
    <source>
        <dbReference type="SAM" id="Phobius"/>
    </source>
</evidence>
<dbReference type="NCBIfam" id="TIGR00254">
    <property type="entry name" value="GGDEF"/>
    <property type="match status" value="1"/>
</dbReference>
<dbReference type="SMART" id="SM00267">
    <property type="entry name" value="GGDEF"/>
    <property type="match status" value="1"/>
</dbReference>